<protein>
    <submittedName>
        <fullName evidence="1">Uncharacterized protein b125R</fullName>
    </submittedName>
</protein>
<dbReference type="Proteomes" id="UP000202419">
    <property type="component" value="Segment"/>
</dbReference>
<dbReference type="KEGG" id="vg:5658906"/>
<reference evidence="1 2" key="1">
    <citation type="journal article" date="2007" name="Virology">
        <title>Sequence and annotation of the 369-kb NY-2A and the 345-kb AR158 viruses that infect Chlorella NC64A.</title>
        <authorList>
            <person name="Fitzgerald L.A."/>
            <person name="Graves M.V."/>
            <person name="Li X."/>
            <person name="Feldblyum T."/>
            <person name="Nierman W.C."/>
            <person name="Van Etten J.L."/>
        </authorList>
    </citation>
    <scope>NUCLEOTIDE SEQUENCE [LARGE SCALE GENOMIC DNA]</scope>
    <source>
        <strain evidence="1 2">NY-2A</strain>
    </source>
</reference>
<organism evidence="1 2">
    <name type="scientific">Paramecium bursaria Chlorella virus NY2A</name>
    <name type="common">PBCV-NY2A</name>
    <dbReference type="NCBI Taxonomy" id="46021"/>
    <lineage>
        <taxon>Viruses</taxon>
        <taxon>Varidnaviria</taxon>
        <taxon>Bamfordvirae</taxon>
        <taxon>Nucleocytoviricota</taxon>
        <taxon>Megaviricetes</taxon>
        <taxon>Algavirales</taxon>
        <taxon>Phycodnaviridae</taxon>
        <taxon>Chlorovirus</taxon>
        <taxon>Chlorovirus americanus</taxon>
    </lineage>
</organism>
<evidence type="ECO:0000313" key="2">
    <source>
        <dbReference type="Proteomes" id="UP000202419"/>
    </source>
</evidence>
<evidence type="ECO:0000313" key="1">
    <source>
        <dbReference type="EMBL" id="ABT14524.1"/>
    </source>
</evidence>
<sequence>MSTVFVVSVGVAFDSLISHTNHCIYRKYHVRQDGAHFNMGNASNIKIRILCYTIVAYAITKCLHHNFRVHATWFLIEMFYIFIRK</sequence>
<dbReference type="GeneID" id="5658906"/>
<accession>A7IW00</accession>
<dbReference type="RefSeq" id="YP_001497321.1">
    <property type="nucleotide sequence ID" value="NC_009898.1"/>
</dbReference>
<organismHost>
    <name type="scientific">Chlorella</name>
    <dbReference type="NCBI Taxonomy" id="3071"/>
</organismHost>
<keyword evidence="2" id="KW-1185">Reference proteome</keyword>
<proteinExistence type="predicted"/>
<name>A7IW00_PBCVN</name>
<gene>
    <name evidence="1" type="primary">b125R</name>
    <name evidence="1" type="ORF">NY2A_b125R</name>
</gene>
<dbReference type="EMBL" id="DQ491002">
    <property type="protein sequence ID" value="ABT14524.1"/>
    <property type="molecule type" value="Genomic_DNA"/>
</dbReference>